<evidence type="ECO:0000256" key="1">
    <source>
        <dbReference type="SAM" id="MobiDB-lite"/>
    </source>
</evidence>
<name>A0ABD5U0E0_9EURY</name>
<comment type="caution">
    <text evidence="2">The sequence shown here is derived from an EMBL/GenBank/DDBJ whole genome shotgun (WGS) entry which is preliminary data.</text>
</comment>
<dbReference type="PROSITE" id="PS51318">
    <property type="entry name" value="TAT"/>
    <property type="match status" value="1"/>
</dbReference>
<dbReference type="NCBIfam" id="TIGR01409">
    <property type="entry name" value="TAT_signal_seq"/>
    <property type="match status" value="1"/>
</dbReference>
<dbReference type="AlphaFoldDB" id="A0ABD5U0E0"/>
<sequence>MGRDGPRPTMDGNETDGSGDSRRDFMKKGALASGAVALGLGSSGSAVAQEDGGDDDDILLNDEKMDCIMYQNDFRPEAEFIITTPVVDWTPNAPANLGSPFEGYNTRMISYRNTGDKVLFFQAQDAQIPNYSEEAGYVVDDDESFGENEFTQPEVYSLWNEASFYEGTNRLVKANFSPVEEDYENSLFEGEGFDENDGWLW</sequence>
<protein>
    <submittedName>
        <fullName evidence="2">Twin-arginine translocation signal domain-containing protein</fullName>
    </submittedName>
</protein>
<evidence type="ECO:0000313" key="3">
    <source>
        <dbReference type="Proteomes" id="UP001596408"/>
    </source>
</evidence>
<evidence type="ECO:0000313" key="2">
    <source>
        <dbReference type="EMBL" id="MFC6825351.1"/>
    </source>
</evidence>
<keyword evidence="3" id="KW-1185">Reference proteome</keyword>
<dbReference type="InterPro" id="IPR006311">
    <property type="entry name" value="TAT_signal"/>
</dbReference>
<gene>
    <name evidence="2" type="ORF">ACFQEV_10190</name>
</gene>
<feature type="region of interest" description="Disordered" evidence="1">
    <location>
        <begin position="1"/>
        <end position="25"/>
    </location>
</feature>
<dbReference type="EMBL" id="JBHSXH010000015">
    <property type="protein sequence ID" value="MFC6825351.1"/>
    <property type="molecule type" value="Genomic_DNA"/>
</dbReference>
<organism evidence="2 3">
    <name type="scientific">Halopelagius fulvigenes</name>
    <dbReference type="NCBI Taxonomy" id="1198324"/>
    <lineage>
        <taxon>Archaea</taxon>
        <taxon>Methanobacteriati</taxon>
        <taxon>Methanobacteriota</taxon>
        <taxon>Stenosarchaea group</taxon>
        <taxon>Halobacteria</taxon>
        <taxon>Halobacteriales</taxon>
        <taxon>Haloferacaceae</taxon>
    </lineage>
</organism>
<dbReference type="Proteomes" id="UP001596408">
    <property type="component" value="Unassembled WGS sequence"/>
</dbReference>
<proteinExistence type="predicted"/>
<dbReference type="InterPro" id="IPR019546">
    <property type="entry name" value="TAT_signal_bac_arc"/>
</dbReference>
<accession>A0ABD5U0E0</accession>
<reference evidence="2 3" key="1">
    <citation type="journal article" date="2019" name="Int. J. Syst. Evol. Microbiol.">
        <title>The Global Catalogue of Microorganisms (GCM) 10K type strain sequencing project: providing services to taxonomists for standard genome sequencing and annotation.</title>
        <authorList>
            <consortium name="The Broad Institute Genomics Platform"/>
            <consortium name="The Broad Institute Genome Sequencing Center for Infectious Disease"/>
            <person name="Wu L."/>
            <person name="Ma J."/>
        </authorList>
    </citation>
    <scope>NUCLEOTIDE SEQUENCE [LARGE SCALE GENOMIC DNA]</scope>
    <source>
        <strain evidence="2 3">YIM 94188</strain>
    </source>
</reference>